<proteinExistence type="predicted"/>
<dbReference type="Proteomes" id="UP000054324">
    <property type="component" value="Unassembled WGS sequence"/>
</dbReference>
<name>A0A074ZS42_OPIVI</name>
<dbReference type="KEGG" id="ovi:T265_03283"/>
<evidence type="ECO:0000313" key="1">
    <source>
        <dbReference type="EMBL" id="KER30223.1"/>
    </source>
</evidence>
<keyword evidence="2" id="KW-1185">Reference proteome</keyword>
<dbReference type="EMBL" id="KL596664">
    <property type="protein sequence ID" value="KER30223.1"/>
    <property type="molecule type" value="Genomic_DNA"/>
</dbReference>
<sequence length="223" mass="24202">MDSNFGVEKVVDTTDGLLKKAIHPSSSRSLAISIDSLDDEDLLAAPRVGGLRFRCRPTANLCCIPARSGDTFCADKEPSVSACNGLLTSIEWLELPRARSLVQSSPYNEPKEEYASFRYMKFSEDAGSSALMASGSGIDSLEILYLYSVASMKDCHSRWRLASSAKFSVTLLSLPFKFTLPSNLPTLRVPPSNSSFARIAGLLNPPPTRLFPALATSKCSKLL</sequence>
<organism evidence="1 2">
    <name type="scientific">Opisthorchis viverrini</name>
    <name type="common">Southeast Asian liver fluke</name>
    <dbReference type="NCBI Taxonomy" id="6198"/>
    <lineage>
        <taxon>Eukaryota</taxon>
        <taxon>Metazoa</taxon>
        <taxon>Spiralia</taxon>
        <taxon>Lophotrochozoa</taxon>
        <taxon>Platyhelminthes</taxon>
        <taxon>Trematoda</taxon>
        <taxon>Digenea</taxon>
        <taxon>Opisthorchiida</taxon>
        <taxon>Opisthorchiata</taxon>
        <taxon>Opisthorchiidae</taxon>
        <taxon>Opisthorchis</taxon>
    </lineage>
</organism>
<accession>A0A074ZS42</accession>
<dbReference type="RefSeq" id="XP_009165993.1">
    <property type="nucleotide sequence ID" value="XM_009167729.1"/>
</dbReference>
<dbReference type="CTD" id="20317470"/>
<gene>
    <name evidence="1" type="ORF">T265_03283</name>
</gene>
<evidence type="ECO:0000313" key="2">
    <source>
        <dbReference type="Proteomes" id="UP000054324"/>
    </source>
</evidence>
<reference evidence="1 2" key="1">
    <citation type="submission" date="2013-11" db="EMBL/GenBank/DDBJ databases">
        <title>Opisthorchis viverrini - life in the bile duct.</title>
        <authorList>
            <person name="Young N.D."/>
            <person name="Nagarajan N."/>
            <person name="Lin S.J."/>
            <person name="Korhonen P.K."/>
            <person name="Jex A.R."/>
            <person name="Hall R.S."/>
            <person name="Safavi-Hemami H."/>
            <person name="Kaewkong W."/>
            <person name="Bertrand D."/>
            <person name="Gao S."/>
            <person name="Seet Q."/>
            <person name="Wongkham S."/>
            <person name="Teh B.T."/>
            <person name="Wongkham C."/>
            <person name="Intapan P.M."/>
            <person name="Maleewong W."/>
            <person name="Yang X."/>
            <person name="Hu M."/>
            <person name="Wang Z."/>
            <person name="Hofmann A."/>
            <person name="Sternberg P.W."/>
            <person name="Tan P."/>
            <person name="Wang J."/>
            <person name="Gasser R.B."/>
        </authorList>
    </citation>
    <scope>NUCLEOTIDE SEQUENCE [LARGE SCALE GENOMIC DNA]</scope>
</reference>
<protein>
    <submittedName>
        <fullName evidence="1">Uncharacterized protein</fullName>
    </submittedName>
</protein>
<dbReference type="AlphaFoldDB" id="A0A074ZS42"/>
<dbReference type="GeneID" id="20317470"/>